<reference evidence="1 2" key="1">
    <citation type="submission" date="2019-02" db="EMBL/GenBank/DDBJ databases">
        <title>Deep-cultivation of Planctomycetes and their phenomic and genomic characterization uncovers novel biology.</title>
        <authorList>
            <person name="Wiegand S."/>
            <person name="Jogler M."/>
            <person name="Boedeker C."/>
            <person name="Pinto D."/>
            <person name="Vollmers J."/>
            <person name="Rivas-Marin E."/>
            <person name="Kohn T."/>
            <person name="Peeters S.H."/>
            <person name="Heuer A."/>
            <person name="Rast P."/>
            <person name="Oberbeckmann S."/>
            <person name="Bunk B."/>
            <person name="Jeske O."/>
            <person name="Meyerdierks A."/>
            <person name="Storesund J.E."/>
            <person name="Kallscheuer N."/>
            <person name="Luecker S."/>
            <person name="Lage O.M."/>
            <person name="Pohl T."/>
            <person name="Merkel B.J."/>
            <person name="Hornburger P."/>
            <person name="Mueller R.-W."/>
            <person name="Bruemmer F."/>
            <person name="Labrenz M."/>
            <person name="Spormann A.M."/>
            <person name="Op Den Camp H."/>
            <person name="Overmann J."/>
            <person name="Amann R."/>
            <person name="Jetten M.S.M."/>
            <person name="Mascher T."/>
            <person name="Medema M.H."/>
            <person name="Devos D.P."/>
            <person name="Kaster A.-K."/>
            <person name="Ovreas L."/>
            <person name="Rohde M."/>
            <person name="Galperin M.Y."/>
            <person name="Jogler C."/>
        </authorList>
    </citation>
    <scope>NUCLEOTIDE SEQUENCE [LARGE SCALE GENOMIC DNA]</scope>
    <source>
        <strain evidence="1 2">KOR34</strain>
    </source>
</reference>
<gene>
    <name evidence="1" type="ORF">KOR34_20350</name>
</gene>
<keyword evidence="2" id="KW-1185">Reference proteome</keyword>
<dbReference type="EMBL" id="SIHJ01000001">
    <property type="protein sequence ID" value="TWT37088.1"/>
    <property type="molecule type" value="Genomic_DNA"/>
</dbReference>
<organism evidence="1 2">
    <name type="scientific">Posidoniimonas corsicana</name>
    <dbReference type="NCBI Taxonomy" id="1938618"/>
    <lineage>
        <taxon>Bacteria</taxon>
        <taxon>Pseudomonadati</taxon>
        <taxon>Planctomycetota</taxon>
        <taxon>Planctomycetia</taxon>
        <taxon>Pirellulales</taxon>
        <taxon>Lacipirellulaceae</taxon>
        <taxon>Posidoniimonas</taxon>
    </lineage>
</organism>
<proteinExistence type="predicted"/>
<evidence type="ECO:0000313" key="1">
    <source>
        <dbReference type="EMBL" id="TWT37088.1"/>
    </source>
</evidence>
<comment type="caution">
    <text evidence="1">The sequence shown here is derived from an EMBL/GenBank/DDBJ whole genome shotgun (WGS) entry which is preliminary data.</text>
</comment>
<name>A0A5C5VEM9_9BACT</name>
<dbReference type="AlphaFoldDB" id="A0A5C5VEM9"/>
<dbReference type="Proteomes" id="UP000316714">
    <property type="component" value="Unassembled WGS sequence"/>
</dbReference>
<protein>
    <recommendedName>
        <fullName evidence="3">PEP-CTERM protein-sorting domain-containing protein</fullName>
    </recommendedName>
</protein>
<sequence>MDLESSGTFLVPDGSGLTVTIESISVVEGASRVNGNNSSFGVESLDRAEDDSDQFDSSLLESLTLSFNRAVSISRLDFVGFSGSDSFDFYGTSIDVNDLIGDQEYDLSSMPMVLAANQAFTMKATTGSVGLQDITLAAIPEPTAFLFGALVAGCVGMAATRQRPARSSATASAEPLS</sequence>
<accession>A0A5C5VEM9</accession>
<evidence type="ECO:0008006" key="3">
    <source>
        <dbReference type="Google" id="ProtNLM"/>
    </source>
</evidence>
<evidence type="ECO:0000313" key="2">
    <source>
        <dbReference type="Proteomes" id="UP000316714"/>
    </source>
</evidence>